<dbReference type="Proteomes" id="UP000501467">
    <property type="component" value="Chromosome"/>
</dbReference>
<protein>
    <submittedName>
        <fullName evidence="1">Uncharacterized protein</fullName>
    </submittedName>
</protein>
<reference evidence="1 2" key="1">
    <citation type="submission" date="2020-05" db="EMBL/GenBank/DDBJ databases">
        <title>FDA dAtabase for Regulatory Grade micrObial Sequences (FDA-ARGOS): Supporting development and validation of Infectious Disease Dx tests.</title>
        <authorList>
            <person name="Bojja K."/>
            <person name="Kessler A."/>
            <person name="Tallon L."/>
            <person name="Sadzewicz L."/>
            <person name="Zhao X."/>
            <person name="Vavikolanu K."/>
            <person name="Mehta A."/>
            <person name="Aluvathingal J."/>
            <person name="Nadendla S."/>
            <person name="Myers T."/>
            <person name="Yan Y."/>
            <person name="Sichtig H."/>
        </authorList>
    </citation>
    <scope>NUCLEOTIDE SEQUENCE [LARGE SCALE GENOMIC DNA]</scope>
    <source>
        <strain evidence="1 2">FDAARGOS_763</strain>
    </source>
</reference>
<evidence type="ECO:0000313" key="2">
    <source>
        <dbReference type="Proteomes" id="UP000501467"/>
    </source>
</evidence>
<organism evidence="1 2">
    <name type="scientific">Bacteroides fragilis</name>
    <dbReference type="NCBI Taxonomy" id="817"/>
    <lineage>
        <taxon>Bacteria</taxon>
        <taxon>Pseudomonadati</taxon>
        <taxon>Bacteroidota</taxon>
        <taxon>Bacteroidia</taxon>
        <taxon>Bacteroidales</taxon>
        <taxon>Bacteroidaceae</taxon>
        <taxon>Bacteroides</taxon>
    </lineage>
</organism>
<accession>A0AAP9NFJ2</accession>
<sequence>MKNLYETWTEALSTLKQGSSEVKHRLRSIQSKALRPLFPVATDRNADSIRRERG</sequence>
<proteinExistence type="predicted"/>
<gene>
    <name evidence="1" type="ORF">FOC69_17855</name>
</gene>
<evidence type="ECO:0000313" key="1">
    <source>
        <dbReference type="EMBL" id="QKH86119.1"/>
    </source>
</evidence>
<dbReference type="EMBL" id="CP054003">
    <property type="protein sequence ID" value="QKH86119.1"/>
    <property type="molecule type" value="Genomic_DNA"/>
</dbReference>
<dbReference type="RefSeq" id="WP_172885979.1">
    <property type="nucleotide sequence ID" value="NZ_CP036553.1"/>
</dbReference>
<name>A0AAP9NFJ2_BACFG</name>
<dbReference type="AlphaFoldDB" id="A0AAP9NFJ2"/>